<dbReference type="EMBL" id="VUJX02000001">
    <property type="protein sequence ID" value="KAL0942303.1"/>
    <property type="molecule type" value="Genomic_DNA"/>
</dbReference>
<organism evidence="1 2">
    <name type="scientific">Colletotrichum truncatum</name>
    <name type="common">Anthracnose fungus</name>
    <name type="synonym">Colletotrichum capsici</name>
    <dbReference type="NCBI Taxonomy" id="5467"/>
    <lineage>
        <taxon>Eukaryota</taxon>
        <taxon>Fungi</taxon>
        <taxon>Dikarya</taxon>
        <taxon>Ascomycota</taxon>
        <taxon>Pezizomycotina</taxon>
        <taxon>Sordariomycetes</taxon>
        <taxon>Hypocreomycetidae</taxon>
        <taxon>Glomerellales</taxon>
        <taxon>Glomerellaceae</taxon>
        <taxon>Colletotrichum</taxon>
        <taxon>Colletotrichum truncatum species complex</taxon>
    </lineage>
</organism>
<name>A0ACC3ZEE4_COLTU</name>
<keyword evidence="2" id="KW-1185">Reference proteome</keyword>
<comment type="caution">
    <text evidence="1">The sequence shown here is derived from an EMBL/GenBank/DDBJ whole genome shotgun (WGS) entry which is preliminary data.</text>
</comment>
<reference evidence="1 2" key="1">
    <citation type="journal article" date="2020" name="Phytopathology">
        <title>Genome Sequence Resources of Colletotrichum truncatum, C. plurivorum, C. musicola, and C. sojae: Four Species Pathogenic to Soybean (Glycine max).</title>
        <authorList>
            <person name="Rogerio F."/>
            <person name="Boufleur T.R."/>
            <person name="Ciampi-Guillardi M."/>
            <person name="Sukno S.A."/>
            <person name="Thon M.R."/>
            <person name="Massola Junior N.S."/>
            <person name="Baroncelli R."/>
        </authorList>
    </citation>
    <scope>NUCLEOTIDE SEQUENCE [LARGE SCALE GENOMIC DNA]</scope>
    <source>
        <strain evidence="1 2">CMES1059</strain>
    </source>
</reference>
<evidence type="ECO:0000313" key="2">
    <source>
        <dbReference type="Proteomes" id="UP000805649"/>
    </source>
</evidence>
<protein>
    <submittedName>
        <fullName evidence="1">Uncharacterized protein</fullName>
    </submittedName>
</protein>
<accession>A0ACC3ZEE4</accession>
<sequence>MAEPFELLGLIGVILQIFETGAKYGLNWEEAPKEARAFKTELESLRTVLSETNANLVLNAGFKAAFEGRKSAVPSHDVASPEYSTANLLLACRKELETVVEKLTKTAEGDRLGWSRLKGAFNAERTHSAVEDLHRRCQALNSLVLIDSAETLTEVRTANNALEDQRRTKEEAQILNWLTPSNHGPQLKDNLDQRELGTGHWLLESPEYQGWVKADKQTLFCPGMPGAGKTILSSIVIDDLHRKFQKDSSVGVAFMFCNFRLHDEQTLNELLASLLKQLSQGQKPFPELVSELYNKHKGRSTRPSTDEMMKSLQAVGSSLSKAYIVIDALDECSAELGCRDKLISAILHLQKVCNINLFATSRFTTAIAASFEVKVELEIKATESDVRRYLDSHMSQLPMFVKKNTDLQEEIKTQITKSAHGMFLLARLHLQSLKGKRSPKAIKSTLAKLCSGPDAYDIAYEEAMRRIESQIEDQTVLAKDALSWIVCARRPLTTVELQHALAIEKDTAELDEDNVTDLEDVVSACAGLVSIDKESDVIRLVHHTAQEYFERTRSRWLPGAENLLASSCITYLTFKTPEESSDYYDIFTYRTLDKFSPLYDYAARNWGYHTRELSVPCQDTLSFLQNQLPYAAASFELVWEIDVPYQLGGYPTSENISGLHIAAYFGLKSAFINLLEVADPQTGLNIKDSRGFTPLVYGILGQSGDFLRFLLALYQDECDKATNFKNWRPIFFATATGNEAVVDSLIQTNRINIDPIDCDGRTPLTLAAKKGHVTIVKRLMDTNQVDVDSRDRLGRTPLSYAAGSDCIEIVRLLVQTNRVDLNSRDDHGRSPLSYAAEESHVAVAKYLLETNRVDANSRGRRGRSPLSRGRTPLSYASEWGKKGICEMLLQTGKVDADSRDFRGRSPLSYASDEGHEDACRLLLQTGKVEPDSRDQQGRSPLSYASEAGYDEICDLLIQTGKVDVNSRDNEGHGCLTRAASGKYEDASRCSENVLKVIILQSSEANVDLPDSSGRTPLSYAAQSGHFNFIKTLMATGKVDPNSADVDGLTPLFWATHMGRQEVVEYLLCEGKVDASLFRVDSEGETPLDLAVRVLKPSHPITKLLAERMKAVKRRNTEELA</sequence>
<proteinExistence type="predicted"/>
<dbReference type="Proteomes" id="UP000805649">
    <property type="component" value="Unassembled WGS sequence"/>
</dbReference>
<gene>
    <name evidence="1" type="ORF">CTRU02_200189</name>
</gene>
<evidence type="ECO:0000313" key="1">
    <source>
        <dbReference type="EMBL" id="KAL0942303.1"/>
    </source>
</evidence>